<dbReference type="Gene3D" id="3.30.390.30">
    <property type="match status" value="1"/>
</dbReference>
<evidence type="ECO:0000256" key="2">
    <source>
        <dbReference type="ARBA" id="ARBA00007532"/>
    </source>
</evidence>
<keyword evidence="7" id="KW-0560">Oxidoreductase</keyword>
<dbReference type="EC" id="1.16.1.1" evidence="7"/>
<evidence type="ECO:0000313" key="8">
    <source>
        <dbReference type="Proteomes" id="UP001342418"/>
    </source>
</evidence>
<keyword evidence="8" id="KW-1185">Reference proteome</keyword>
<dbReference type="RefSeq" id="WP_338528218.1">
    <property type="nucleotide sequence ID" value="NZ_CP030941.1"/>
</dbReference>
<evidence type="ECO:0000256" key="4">
    <source>
        <dbReference type="ARBA" id="ARBA00022827"/>
    </source>
</evidence>
<dbReference type="PRINTS" id="PR00411">
    <property type="entry name" value="PNDRDTASEI"/>
</dbReference>
<dbReference type="Pfam" id="PF02852">
    <property type="entry name" value="Pyr_redox_dim"/>
    <property type="match status" value="1"/>
</dbReference>
<evidence type="ECO:0000259" key="6">
    <source>
        <dbReference type="Pfam" id="PF07992"/>
    </source>
</evidence>
<accession>A0ABY5MD31</accession>
<keyword evidence="3" id="KW-0285">Flavoprotein</keyword>
<dbReference type="Pfam" id="PF07992">
    <property type="entry name" value="Pyr_redox_2"/>
    <property type="match status" value="1"/>
</dbReference>
<dbReference type="InterPro" id="IPR004099">
    <property type="entry name" value="Pyr_nucl-diS_OxRdtase_dimer"/>
</dbReference>
<dbReference type="PANTHER" id="PTHR43014">
    <property type="entry name" value="MERCURIC REDUCTASE"/>
    <property type="match status" value="1"/>
</dbReference>
<dbReference type="PANTHER" id="PTHR43014:SF5">
    <property type="entry name" value="GLUTATHIONE REDUCTASE (NADPH)"/>
    <property type="match status" value="1"/>
</dbReference>
<feature type="domain" description="FAD/NAD(P)-binding" evidence="6">
    <location>
        <begin position="5"/>
        <end position="318"/>
    </location>
</feature>
<comment type="cofactor">
    <cofactor evidence="1">
        <name>FAD</name>
        <dbReference type="ChEBI" id="CHEBI:57692"/>
    </cofactor>
</comment>
<dbReference type="InterPro" id="IPR036188">
    <property type="entry name" value="FAD/NAD-bd_sf"/>
</dbReference>
<comment type="similarity">
    <text evidence="2">Belongs to the class-I pyridine nucleotide-disulfide oxidoreductase family.</text>
</comment>
<feature type="domain" description="Pyridine nucleotide-disulphide oxidoreductase dimerisation" evidence="5">
    <location>
        <begin position="339"/>
        <end position="443"/>
    </location>
</feature>
<dbReference type="InterPro" id="IPR001100">
    <property type="entry name" value="Pyr_nuc-diS_OxRdtase"/>
</dbReference>
<evidence type="ECO:0000259" key="5">
    <source>
        <dbReference type="Pfam" id="PF02852"/>
    </source>
</evidence>
<protein>
    <submittedName>
        <fullName evidence="7">Mercuric reductase</fullName>
        <ecNumber evidence="7">1.16.1.1</ecNumber>
    </submittedName>
</protein>
<dbReference type="Proteomes" id="UP001342418">
    <property type="component" value="Chromosome"/>
</dbReference>
<reference evidence="7 8" key="1">
    <citation type="submission" date="2018-07" db="EMBL/GenBank/DDBJ databases">
        <title>Genome sequence of Nitratireductor thuwali#1536.</title>
        <authorList>
            <person name="Michoud G."/>
            <person name="Merlino G."/>
            <person name="Sefrji F.O."/>
            <person name="Daffonchio D."/>
        </authorList>
    </citation>
    <scope>NUCLEOTIDE SEQUENCE [LARGE SCALE GENOMIC DNA]</scope>
    <source>
        <strain evidence="8">Nit1536</strain>
    </source>
</reference>
<dbReference type="Gene3D" id="3.50.50.60">
    <property type="entry name" value="FAD/NAD(P)-binding domain"/>
    <property type="match status" value="2"/>
</dbReference>
<dbReference type="InterPro" id="IPR023753">
    <property type="entry name" value="FAD/NAD-binding_dom"/>
</dbReference>
<keyword evidence="4" id="KW-0274">FAD</keyword>
<dbReference type="SUPFAM" id="SSF51905">
    <property type="entry name" value="FAD/NAD(P)-binding domain"/>
    <property type="match status" value="1"/>
</dbReference>
<evidence type="ECO:0000256" key="3">
    <source>
        <dbReference type="ARBA" id="ARBA00022630"/>
    </source>
</evidence>
<gene>
    <name evidence="7" type="primary">merA_1</name>
    <name evidence="7" type="ORF">NTH_00165</name>
</gene>
<sequence length="448" mass="47974">MAKRYDLVIIGTGTAATVAAMRVRGAGRSVAVVDFRPFGGTCPLRGCDPKKMLVAGAMAADHAVRMHGKGVAGDTRIDWPDLIAFKRSFTDPVPGNREEAFADKGIDTFHGQARFTGRNMLEVDGEALQADHILIASGAEPMKLGIPGEEHLIDNERFLELEALPRRIALVGGGYIAAEFSHIAARAGAQVTVLQRGKRMLKHFEPELVDWLMEKFETFGIDVRTGTVVEAIEKEADGYRVKASSDGRRIDVEADLVVHAAGRVPALGSLDPDAANVAVKDGRLQLNEYLQSVSNPAVYAAGDAAQMGPPLTPVSSHDAKVVAANLLEGNRHKPDYSGVPSVAFTIPPIAAVGLSEAEARRKGLKIRVKAQKASDWFTARQAAEPTYGFKVIADEGTDHILGAHLVGPHADEVINVFALAIRHGLTAEQLKATMFAYPTGASDMSYMV</sequence>
<organism evidence="7 8">
    <name type="scientific">Nitratireductor thuwali</name>
    <dbReference type="NCBI Taxonomy" id="2267699"/>
    <lineage>
        <taxon>Bacteria</taxon>
        <taxon>Pseudomonadati</taxon>
        <taxon>Pseudomonadota</taxon>
        <taxon>Alphaproteobacteria</taxon>
        <taxon>Hyphomicrobiales</taxon>
        <taxon>Phyllobacteriaceae</taxon>
        <taxon>Nitratireductor</taxon>
    </lineage>
</organism>
<dbReference type="EMBL" id="CP030941">
    <property type="protein sequence ID" value="UUP15727.1"/>
    <property type="molecule type" value="Genomic_DNA"/>
</dbReference>
<dbReference type="PRINTS" id="PR00368">
    <property type="entry name" value="FADPNR"/>
</dbReference>
<name>A0ABY5MD31_9HYPH</name>
<dbReference type="GO" id="GO:0016152">
    <property type="term" value="F:mercury (II) reductase (NADP+) activity"/>
    <property type="evidence" value="ECO:0007669"/>
    <property type="project" value="UniProtKB-EC"/>
</dbReference>
<dbReference type="SUPFAM" id="SSF55424">
    <property type="entry name" value="FAD/NAD-linked reductases, dimerisation (C-terminal) domain"/>
    <property type="match status" value="1"/>
</dbReference>
<dbReference type="PIRSF" id="PIRSF000350">
    <property type="entry name" value="Mercury_reductase_MerA"/>
    <property type="match status" value="1"/>
</dbReference>
<evidence type="ECO:0000313" key="7">
    <source>
        <dbReference type="EMBL" id="UUP15727.1"/>
    </source>
</evidence>
<proteinExistence type="inferred from homology"/>
<dbReference type="InterPro" id="IPR016156">
    <property type="entry name" value="FAD/NAD-linked_Rdtase_dimer_sf"/>
</dbReference>
<evidence type="ECO:0000256" key="1">
    <source>
        <dbReference type="ARBA" id="ARBA00001974"/>
    </source>
</evidence>